<feature type="transmembrane region" description="Helical" evidence="2">
    <location>
        <begin position="571"/>
        <end position="591"/>
    </location>
</feature>
<dbReference type="GO" id="GO:0005886">
    <property type="term" value="C:plasma membrane"/>
    <property type="evidence" value="ECO:0007669"/>
    <property type="project" value="TreeGrafter"/>
</dbReference>
<dbReference type="OrthoDB" id="9791035at2"/>
<feature type="transmembrane region" description="Helical" evidence="2">
    <location>
        <begin position="467"/>
        <end position="494"/>
    </location>
</feature>
<dbReference type="Pfam" id="PF00873">
    <property type="entry name" value="ACR_tran"/>
    <property type="match status" value="1"/>
</dbReference>
<feature type="transmembrane region" description="Helical" evidence="2">
    <location>
        <begin position="949"/>
        <end position="970"/>
    </location>
</feature>
<accession>A0A0C1QP09</accession>
<dbReference type="Proteomes" id="UP000029738">
    <property type="component" value="Unassembled WGS sequence"/>
</dbReference>
<feature type="transmembrane region" description="Helical" evidence="2">
    <location>
        <begin position="891"/>
        <end position="910"/>
    </location>
</feature>
<feature type="transmembrane region" description="Helical" evidence="2">
    <location>
        <begin position="390"/>
        <end position="415"/>
    </location>
</feature>
<keyword evidence="2" id="KW-1133">Transmembrane helix</keyword>
<dbReference type="Gene3D" id="1.20.1640.10">
    <property type="entry name" value="Multidrug efflux transporter AcrB transmembrane domain"/>
    <property type="match status" value="2"/>
</dbReference>
<dbReference type="PANTHER" id="PTHR32063:SF0">
    <property type="entry name" value="SWARMING MOTILITY PROTEIN SWRC"/>
    <property type="match status" value="1"/>
</dbReference>
<dbReference type="Gene3D" id="3.30.70.1440">
    <property type="entry name" value="Multidrug efflux transporter AcrB pore domain"/>
    <property type="match status" value="1"/>
</dbReference>
<dbReference type="InterPro" id="IPR027463">
    <property type="entry name" value="AcrB_DN_DC_subdom"/>
</dbReference>
<dbReference type="AlphaFoldDB" id="A0A0C1QP09"/>
<comment type="caution">
    <text evidence="4">The sequence shown here is derived from an EMBL/GenBank/DDBJ whole genome shotgun (WGS) entry which is preliminary data.</text>
</comment>
<feature type="transmembrane region" description="Helical" evidence="2">
    <location>
        <begin position="363"/>
        <end position="384"/>
    </location>
</feature>
<dbReference type="InterPro" id="IPR001036">
    <property type="entry name" value="Acrflvin-R"/>
</dbReference>
<evidence type="ECO:0000313" key="3">
    <source>
        <dbReference type="EMBL" id="KAF3889301.1"/>
    </source>
</evidence>
<name>A0A0C1QP09_9CYAN</name>
<reference evidence="3" key="2">
    <citation type="submission" date="2019-11" db="EMBL/GenBank/DDBJ databases">
        <title>Improved Assembly of Tolypothrix boutellei genome.</title>
        <authorList>
            <person name="Sarangi A.N."/>
            <person name="Mukherjee M."/>
            <person name="Ghosh S."/>
            <person name="Singh D."/>
            <person name="Das A."/>
            <person name="Kant S."/>
            <person name="Prusty A."/>
            <person name="Tripathy S."/>
        </authorList>
    </citation>
    <scope>NUCLEOTIDE SEQUENCE</scope>
    <source>
        <strain evidence="3">VB521301</strain>
    </source>
</reference>
<dbReference type="PRINTS" id="PR00702">
    <property type="entry name" value="ACRIFLAVINRP"/>
</dbReference>
<feature type="compositionally biased region" description="Polar residues" evidence="1">
    <location>
        <begin position="1060"/>
        <end position="1084"/>
    </location>
</feature>
<feature type="transmembrane region" description="Helical" evidence="2">
    <location>
        <begin position="435"/>
        <end position="455"/>
    </location>
</feature>
<proteinExistence type="predicted"/>
<evidence type="ECO:0000313" key="5">
    <source>
        <dbReference type="Proteomes" id="UP000029738"/>
    </source>
</evidence>
<evidence type="ECO:0000313" key="4">
    <source>
        <dbReference type="EMBL" id="KIE07259.1"/>
    </source>
</evidence>
<dbReference type="EMBL" id="JHEG02000059">
    <property type="protein sequence ID" value="KIE07259.1"/>
    <property type="molecule type" value="Genomic_DNA"/>
</dbReference>
<dbReference type="SUPFAM" id="SSF82693">
    <property type="entry name" value="Multidrug efflux transporter AcrB pore domain, PN1, PN2, PC1 and PC2 subdomains"/>
    <property type="match status" value="2"/>
</dbReference>
<evidence type="ECO:0000256" key="2">
    <source>
        <dbReference type="SAM" id="Phobius"/>
    </source>
</evidence>
<keyword evidence="5" id="KW-1185">Reference proteome</keyword>
<dbReference type="EMBL" id="JHEG04000001">
    <property type="protein sequence ID" value="KAF3889301.1"/>
    <property type="molecule type" value="Genomic_DNA"/>
</dbReference>
<dbReference type="SUPFAM" id="SSF82866">
    <property type="entry name" value="Multidrug efflux transporter AcrB transmembrane domain"/>
    <property type="match status" value="2"/>
</dbReference>
<dbReference type="Gene3D" id="3.30.70.1320">
    <property type="entry name" value="Multidrug efflux transporter AcrB pore domain like"/>
    <property type="match status" value="1"/>
</dbReference>
<keyword evidence="2" id="KW-0472">Membrane</keyword>
<dbReference type="RefSeq" id="WP_038081705.1">
    <property type="nucleotide sequence ID" value="NZ_JHEG04000001.1"/>
</dbReference>
<feature type="region of interest" description="Disordered" evidence="1">
    <location>
        <begin position="1059"/>
        <end position="1084"/>
    </location>
</feature>
<dbReference type="Gene3D" id="3.30.70.1430">
    <property type="entry name" value="Multidrug efflux transporter AcrB pore domain"/>
    <property type="match status" value="2"/>
</dbReference>
<organism evidence="4">
    <name type="scientific">Tolypothrix bouteillei VB521301</name>
    <dbReference type="NCBI Taxonomy" id="1479485"/>
    <lineage>
        <taxon>Bacteria</taxon>
        <taxon>Bacillati</taxon>
        <taxon>Cyanobacteriota</taxon>
        <taxon>Cyanophyceae</taxon>
        <taxon>Nostocales</taxon>
        <taxon>Tolypothrichaceae</taxon>
        <taxon>Tolypothrix</taxon>
    </lineage>
</organism>
<evidence type="ECO:0000256" key="1">
    <source>
        <dbReference type="SAM" id="MobiDB-lite"/>
    </source>
</evidence>
<dbReference type="STRING" id="1479485.DA73_0239685"/>
<feature type="transmembrane region" description="Helical" evidence="2">
    <location>
        <begin position="917"/>
        <end position="937"/>
    </location>
</feature>
<protein>
    <submittedName>
        <fullName evidence="4">Acriflavin resistance protein</fullName>
    </submittedName>
    <submittedName>
        <fullName evidence="3">Efflux RND transporter permease subunit</fullName>
    </submittedName>
</protein>
<dbReference type="SUPFAM" id="SSF82714">
    <property type="entry name" value="Multidrug efflux transporter AcrB TolC docking domain, DN and DC subdomains"/>
    <property type="match status" value="2"/>
</dbReference>
<dbReference type="Gene3D" id="3.30.2090.10">
    <property type="entry name" value="Multidrug efflux transporter AcrB TolC docking domain, DN and DC subdomains"/>
    <property type="match status" value="2"/>
</dbReference>
<reference evidence="4" key="1">
    <citation type="journal article" date="2015" name="Genome Announc.">
        <title>Draft Genome Sequence of Tolypothrix boutellei Strain VB521301.</title>
        <authorList>
            <person name="Chandrababunaidu M.M."/>
            <person name="Singh D."/>
            <person name="Sen D."/>
            <person name="Bhan S."/>
            <person name="Das S."/>
            <person name="Gupta A."/>
            <person name="Adhikary S.P."/>
            <person name="Tripathy S."/>
        </authorList>
    </citation>
    <scope>NUCLEOTIDE SEQUENCE</scope>
    <source>
        <strain evidence="4">VB521301</strain>
    </source>
</reference>
<keyword evidence="2" id="KW-0812">Transmembrane</keyword>
<dbReference type="GO" id="GO:0042910">
    <property type="term" value="F:xenobiotic transmembrane transporter activity"/>
    <property type="evidence" value="ECO:0007669"/>
    <property type="project" value="TreeGrafter"/>
</dbReference>
<dbReference type="PANTHER" id="PTHR32063">
    <property type="match status" value="1"/>
</dbReference>
<feature type="transmembrane region" description="Helical" evidence="2">
    <location>
        <begin position="1027"/>
        <end position="1053"/>
    </location>
</feature>
<sequence>MNFIETAVRWRHGTFVLFCLLALFGVLSLLNLPLELQPGGDRPEITITTSYPGAAPSEVEDLITRPIEERMEEVLGVQEITSSSRAGTSSITLEFTWNSDVNERLVDVINKLQQVQDLPEEANESDVELVGGNNSPMMWVALTPKPGFRSDPDRYRDLVEETIVPRLRRVEGVGQFNIPGGREREVEVRVDPKALADRNLTIGDVVRVLRENNRDIRGGPLVLGRREYRVRTVSRSQRLEQIEGFILRRDNSGTIYLRDVAQVQMGRKPLESALIFNNNSTVAMGIIRRVGANVPEVSKGIRATLAELEQQFDRAGEGIRFVYNYDENEYINQSVALVQGNLVSGALLATIVLVLFLGSMRTVAVIALTIPTTLVTVFIVMAMLGRSLNIISLAGLAFAVGMVVDNAIVVIENVFTHMQRGKTPMKAAIEGTQEVWGAMLGSTLTNVVVFFPLVLVQGEAGQLFADMAIALSCSSLFSLFAALTLVPMLSGLFLKQSEAMQMLQDDSSLLTDRRSQSTLNNQRSNRNFFAKIEYAVFYTSAIFRLLQGKLESFLTSTVSWSLGRRRLGRRLFVLSIPIALLVTSIFLLPPADYLPEGNRNLVFWIAEPLPGTSVEEAIRISEPARNFLRAQPEVQNVLFIERPGRRGIAATLKPEFATSSGLAEMVERMRSQSNSFVGYRFLIPTRFSIFQDPGKEFEIQIVGSDLEQLSELEKQVTTKLRDYTGVRNVRTNFVAGSAELQVVPNRERLSEVGLSEAEVGTMVEAALGGRIASDFIDGKEELDVSVELKNTFVQTPEQLRQLPIYTTRGQQVQLSDVAQVNETTGFDVINHVDLERSITLTVSLAPDAPLGALVERTNNEILEPIRASLPGGYRIELAGSADRLAETVSQLAAAFVLSLLITYLLLVALYRSFLYPVVIMATIPMGMSGALLSLVVANRIPGLIVPLDMITALGFIILTGVVVNNAILLVDRALQLQQDEGQDYDASLYNATRDRLRAIFMSAGTSVLGMLPLAVVPGQGAELYQGLGVVLTGGLAFSTILTPTVVPALMGLLRDLSGRKPSSPSSGQQLRESVVASNNSKVGV</sequence>
<feature type="transmembrane region" description="Helical" evidence="2">
    <location>
        <begin position="336"/>
        <end position="356"/>
    </location>
</feature>
<gene>
    <name evidence="4" type="ORF">DA73_0239685</name>
    <name evidence="3" type="ORF">DA73_0400030325</name>
</gene>
<feature type="transmembrane region" description="Helical" evidence="2">
    <location>
        <begin position="998"/>
        <end position="1015"/>
    </location>
</feature>